<organism evidence="1 2">
    <name type="scientific">Anaerosacchariphilus polymeriproducens</name>
    <dbReference type="NCBI Taxonomy" id="1812858"/>
    <lineage>
        <taxon>Bacteria</taxon>
        <taxon>Bacillati</taxon>
        <taxon>Bacillota</taxon>
        <taxon>Clostridia</taxon>
        <taxon>Lachnospirales</taxon>
        <taxon>Lachnospiraceae</taxon>
        <taxon>Anaerosacchariphilus</taxon>
    </lineage>
</organism>
<name>A0A371AYA4_9FIRM</name>
<evidence type="ECO:0000313" key="2">
    <source>
        <dbReference type="Proteomes" id="UP000255036"/>
    </source>
</evidence>
<protein>
    <submittedName>
        <fullName evidence="1">Uncharacterized protein</fullName>
    </submittedName>
</protein>
<keyword evidence="2" id="KW-1185">Reference proteome</keyword>
<dbReference type="Proteomes" id="UP000255036">
    <property type="component" value="Unassembled WGS sequence"/>
</dbReference>
<comment type="caution">
    <text evidence="1">The sequence shown here is derived from an EMBL/GenBank/DDBJ whole genome shotgun (WGS) entry which is preliminary data.</text>
</comment>
<proteinExistence type="predicted"/>
<reference evidence="1 2" key="1">
    <citation type="submission" date="2018-07" db="EMBL/GenBank/DDBJ databases">
        <title>Anaerosacharophilus polymeroproducens gen. nov. sp. nov., an anaerobic bacterium isolated from salt field.</title>
        <authorList>
            <person name="Kim W."/>
            <person name="Yang S.-H."/>
            <person name="Oh J."/>
            <person name="Lee J.-H."/>
            <person name="Kwon K.K."/>
        </authorList>
    </citation>
    <scope>NUCLEOTIDE SEQUENCE [LARGE SCALE GENOMIC DNA]</scope>
    <source>
        <strain evidence="1 2">MCWD5</strain>
    </source>
</reference>
<evidence type="ECO:0000313" key="1">
    <source>
        <dbReference type="EMBL" id="RDU24509.1"/>
    </source>
</evidence>
<dbReference type="EMBL" id="QRCT01000012">
    <property type="protein sequence ID" value="RDU24509.1"/>
    <property type="molecule type" value="Genomic_DNA"/>
</dbReference>
<dbReference type="OrthoDB" id="2016755at2"/>
<sequence length="334" mass="38594">MKKVILLTMIILIMSVLCYGCNKSKMNEGSKFECPSEINKNLTDYITVNAKVTIPESAKDGTVQALEVKPHDFPSQKEKIQQLLGNNKYFYIEPGYIEWSSDYAMNVLNTIKSDPQYDDYNADLYLKDKNLAFMSQADAFNKVKSTLNKLNIEVSDRYVCYVMDYRIMEEQEDVKNAFGEEKKEEKKAQWTEDDNLYYFRIQRIYNDILIVGDEVFANSPNQNMLVMYNKGGIQKITIMDYYDITEKENEINLITVEDAIEKIKQKYDAVISEDKISITNIELCMKTINQDTNGGKAIIVPAWKFQITTKVEDPEIEPYSENVLINAETGKEIL</sequence>
<dbReference type="AlphaFoldDB" id="A0A371AYA4"/>
<gene>
    <name evidence="1" type="ORF">DWV06_03330</name>
</gene>
<accession>A0A371AYA4</accession>
<dbReference type="RefSeq" id="WP_115480742.1">
    <property type="nucleotide sequence ID" value="NZ_QRCT01000012.1"/>
</dbReference>